<dbReference type="Pfam" id="PF01096">
    <property type="entry name" value="Zn_ribbon_TFIIS"/>
    <property type="match status" value="1"/>
</dbReference>
<dbReference type="InterPro" id="IPR034012">
    <property type="entry name" value="Zn_ribbon_RPB9_C"/>
</dbReference>
<dbReference type="InterPro" id="IPR012164">
    <property type="entry name" value="Rpa12/Rpb9/Rpc10/TFS"/>
</dbReference>
<keyword evidence="5" id="KW-0539">Nucleus</keyword>
<dbReference type="PANTHER" id="PTHR11239:SF1">
    <property type="entry name" value="DNA-DIRECTED RNA POLYMERASE II SUBUNIT RPB9"/>
    <property type="match status" value="1"/>
</dbReference>
<name>A0A7S3L5D0_9STRA</name>
<keyword evidence="4" id="KW-0862">Zinc</keyword>
<dbReference type="GO" id="GO:0003676">
    <property type="term" value="F:nucleic acid binding"/>
    <property type="evidence" value="ECO:0007669"/>
    <property type="project" value="InterPro"/>
</dbReference>
<evidence type="ECO:0000256" key="1">
    <source>
        <dbReference type="ARBA" id="ARBA00004604"/>
    </source>
</evidence>
<dbReference type="Pfam" id="PF02150">
    <property type="entry name" value="Zn_ribbon_RPB9"/>
    <property type="match status" value="1"/>
</dbReference>
<dbReference type="GO" id="GO:0003899">
    <property type="term" value="F:DNA-directed RNA polymerase activity"/>
    <property type="evidence" value="ECO:0007669"/>
    <property type="project" value="InterPro"/>
</dbReference>
<dbReference type="SMART" id="SM00440">
    <property type="entry name" value="ZnF_C2C2"/>
    <property type="match status" value="1"/>
</dbReference>
<dbReference type="GO" id="GO:0006367">
    <property type="term" value="P:transcription initiation at RNA polymerase II promoter"/>
    <property type="evidence" value="ECO:0007669"/>
    <property type="project" value="TreeGrafter"/>
</dbReference>
<evidence type="ECO:0000256" key="8">
    <source>
        <dbReference type="SAM" id="MobiDB-lite"/>
    </source>
</evidence>
<reference evidence="10" key="1">
    <citation type="submission" date="2021-01" db="EMBL/GenBank/DDBJ databases">
        <authorList>
            <person name="Corre E."/>
            <person name="Pelletier E."/>
            <person name="Niang G."/>
            <person name="Scheremetjew M."/>
            <person name="Finn R."/>
            <person name="Kale V."/>
            <person name="Holt S."/>
            <person name="Cochrane G."/>
            <person name="Meng A."/>
            <person name="Brown T."/>
            <person name="Cohen L."/>
        </authorList>
    </citation>
    <scope>NUCLEOTIDE SEQUENCE</scope>
    <source>
        <strain evidence="10">CCMP127</strain>
    </source>
</reference>
<evidence type="ECO:0000256" key="5">
    <source>
        <dbReference type="ARBA" id="ARBA00023242"/>
    </source>
</evidence>
<dbReference type="PROSITE" id="PS51133">
    <property type="entry name" value="ZF_TFIIS_2"/>
    <property type="match status" value="1"/>
</dbReference>
<dbReference type="AlphaFoldDB" id="A0A7S3L5D0"/>
<dbReference type="GO" id="GO:0001193">
    <property type="term" value="P:maintenance of transcriptional fidelity during transcription elongation by RNA polymerase II"/>
    <property type="evidence" value="ECO:0007669"/>
    <property type="project" value="TreeGrafter"/>
</dbReference>
<dbReference type="InterPro" id="IPR001222">
    <property type="entry name" value="Znf_TFIIS"/>
</dbReference>
<evidence type="ECO:0000256" key="3">
    <source>
        <dbReference type="ARBA" id="ARBA00022771"/>
    </source>
</evidence>
<proteinExistence type="inferred from homology"/>
<evidence type="ECO:0000313" key="10">
    <source>
        <dbReference type="EMBL" id="CAE0412593.1"/>
    </source>
</evidence>
<dbReference type="CDD" id="cd10508">
    <property type="entry name" value="Zn-ribbon_RPB9"/>
    <property type="match status" value="1"/>
</dbReference>
<comment type="similarity">
    <text evidence="7">Belongs to the archaeal rpoM/eukaryotic RPA12/RPB9/RPC11 RNA polymerase family.</text>
</comment>
<evidence type="ECO:0000256" key="4">
    <source>
        <dbReference type="ARBA" id="ARBA00022833"/>
    </source>
</evidence>
<keyword evidence="7" id="KW-0804">Transcription</keyword>
<gene>
    <name evidence="10" type="ORF">ACOF00016_LOCUS9855</name>
</gene>
<feature type="domain" description="TFIIS-type" evidence="9">
    <location>
        <begin position="121"/>
        <end position="160"/>
    </location>
</feature>
<dbReference type="GO" id="GO:0006283">
    <property type="term" value="P:transcription-coupled nucleotide-excision repair"/>
    <property type="evidence" value="ECO:0007669"/>
    <property type="project" value="TreeGrafter"/>
</dbReference>
<dbReference type="SMART" id="SM00661">
    <property type="entry name" value="RPOL9"/>
    <property type="match status" value="1"/>
</dbReference>
<protein>
    <recommendedName>
        <fullName evidence="9">TFIIS-type domain-containing protein</fullName>
    </recommendedName>
</protein>
<evidence type="ECO:0000256" key="6">
    <source>
        <dbReference type="PROSITE-ProRule" id="PRU00472"/>
    </source>
</evidence>
<keyword evidence="3 6" id="KW-0863">Zinc-finger</keyword>
<dbReference type="SUPFAM" id="SSF57783">
    <property type="entry name" value="Zinc beta-ribbon"/>
    <property type="match status" value="2"/>
</dbReference>
<sequence length="161" mass="18442">MADEWDDGNEEEEAHGGMDVDDEEEEDDDDEEDILDMGEDDAGPQQDVLLMRFCPHDSSMLYPQEDKRMKQLMYACRLCRYTEEAAGQPLVYRNEKKKEVKNILHTVPSAISDDPTLARTQKANCENCKHNEAVFFQSSIAQSDSLALIFVCCNCDHKWVN</sequence>
<keyword evidence="2 7" id="KW-0479">Metal-binding</keyword>
<dbReference type="GO" id="GO:0005730">
    <property type="term" value="C:nucleolus"/>
    <property type="evidence" value="ECO:0007669"/>
    <property type="project" value="UniProtKB-SubCell"/>
</dbReference>
<dbReference type="InterPro" id="IPR001529">
    <property type="entry name" value="Zn_ribbon_RPB9"/>
</dbReference>
<dbReference type="Gene3D" id="2.20.25.10">
    <property type="match status" value="2"/>
</dbReference>
<organism evidence="10">
    <name type="scientific">Amphora coffeiformis</name>
    <dbReference type="NCBI Taxonomy" id="265554"/>
    <lineage>
        <taxon>Eukaryota</taxon>
        <taxon>Sar</taxon>
        <taxon>Stramenopiles</taxon>
        <taxon>Ochrophyta</taxon>
        <taxon>Bacillariophyta</taxon>
        <taxon>Bacillariophyceae</taxon>
        <taxon>Bacillariophycidae</taxon>
        <taxon>Thalassiophysales</taxon>
        <taxon>Catenulaceae</taxon>
        <taxon>Amphora</taxon>
    </lineage>
</organism>
<comment type="subcellular location">
    <subcellularLocation>
        <location evidence="1">Nucleus</location>
        <location evidence="1">Nucleolus</location>
    </subcellularLocation>
</comment>
<accession>A0A7S3L5D0</accession>
<evidence type="ECO:0000256" key="7">
    <source>
        <dbReference type="RuleBase" id="RU003474"/>
    </source>
</evidence>
<dbReference type="PANTHER" id="PTHR11239">
    <property type="entry name" value="DNA-DIRECTED RNA POLYMERASE"/>
    <property type="match status" value="1"/>
</dbReference>
<evidence type="ECO:0000259" key="9">
    <source>
        <dbReference type="PROSITE" id="PS51133"/>
    </source>
</evidence>
<keyword evidence="7" id="KW-0240">DNA-directed RNA polymerase</keyword>
<feature type="region of interest" description="Disordered" evidence="8">
    <location>
        <begin position="1"/>
        <end position="42"/>
    </location>
</feature>
<dbReference type="GO" id="GO:0005665">
    <property type="term" value="C:RNA polymerase II, core complex"/>
    <property type="evidence" value="ECO:0007669"/>
    <property type="project" value="TreeGrafter"/>
</dbReference>
<dbReference type="EMBL" id="HBIM01011981">
    <property type="protein sequence ID" value="CAE0412593.1"/>
    <property type="molecule type" value="Transcribed_RNA"/>
</dbReference>
<evidence type="ECO:0000256" key="2">
    <source>
        <dbReference type="ARBA" id="ARBA00022723"/>
    </source>
</evidence>
<dbReference type="GO" id="GO:0008270">
    <property type="term" value="F:zinc ion binding"/>
    <property type="evidence" value="ECO:0007669"/>
    <property type="project" value="UniProtKB-KW"/>
</dbReference>